<dbReference type="SFLD" id="SFLDG00002">
    <property type="entry name" value="C1.7:_P-type_atpase_like"/>
    <property type="match status" value="1"/>
</dbReference>
<dbReference type="InterPro" id="IPR008250">
    <property type="entry name" value="ATPase_P-typ_transduc_dom_A_sf"/>
</dbReference>
<evidence type="ECO:0000256" key="4">
    <source>
        <dbReference type="ARBA" id="ARBA00022692"/>
    </source>
</evidence>
<dbReference type="OrthoDB" id="48943at2759"/>
<dbReference type="PANTHER" id="PTHR45630:SF7">
    <property type="entry name" value="ENDOPLASMIC RETICULUM TRANSMEMBRANE HELIX TRANSLOCASE"/>
    <property type="match status" value="1"/>
</dbReference>
<keyword evidence="7" id="KW-0256">Endoplasmic reticulum</keyword>
<dbReference type="NCBIfam" id="TIGR01494">
    <property type="entry name" value="ATPase_P-type"/>
    <property type="match status" value="1"/>
</dbReference>
<dbReference type="OMA" id="WYYSLFN"/>
<dbReference type="GO" id="GO:0019829">
    <property type="term" value="F:ATPase-coupled monoatomic cation transmembrane transporter activity"/>
    <property type="evidence" value="ECO:0007669"/>
    <property type="project" value="TreeGrafter"/>
</dbReference>
<feature type="transmembrane region" description="Helical" evidence="13">
    <location>
        <begin position="334"/>
        <end position="354"/>
    </location>
</feature>
<dbReference type="SUPFAM" id="SSF81665">
    <property type="entry name" value="Calcium ATPase, transmembrane domain M"/>
    <property type="match status" value="1"/>
</dbReference>
<dbReference type="SUPFAM" id="SSF81660">
    <property type="entry name" value="Metal cation-transporting ATPase, ATP-binding domain N"/>
    <property type="match status" value="1"/>
</dbReference>
<dbReference type="Gene3D" id="3.40.50.1000">
    <property type="entry name" value="HAD superfamily/HAD-like"/>
    <property type="match status" value="1"/>
</dbReference>
<feature type="transmembrane region" description="Helical" evidence="13">
    <location>
        <begin position="133"/>
        <end position="149"/>
    </location>
</feature>
<dbReference type="InterPro" id="IPR047820">
    <property type="entry name" value="P5A-type_ATPase"/>
</dbReference>
<keyword evidence="6" id="KW-0547">Nucleotide-binding</keyword>
<keyword evidence="4 13" id="KW-0812">Transmembrane</keyword>
<evidence type="ECO:0000313" key="16">
    <source>
        <dbReference type="EMBL" id="KXN73040.1"/>
    </source>
</evidence>
<dbReference type="InterPro" id="IPR036412">
    <property type="entry name" value="HAD-like_sf"/>
</dbReference>
<dbReference type="Gene3D" id="3.40.1110.10">
    <property type="entry name" value="Calcium-transporting ATPase, cytoplasmic domain N"/>
    <property type="match status" value="1"/>
</dbReference>
<dbReference type="PROSITE" id="PS00154">
    <property type="entry name" value="ATPASE_E1_E2"/>
    <property type="match status" value="1"/>
</dbReference>
<dbReference type="SUPFAM" id="SSF81653">
    <property type="entry name" value="Calcium ATPase, transduction domain A"/>
    <property type="match status" value="1"/>
</dbReference>
<feature type="chain" id="PRO_5007294766" description="P-type ATPase A domain-containing protein" evidence="14">
    <location>
        <begin position="30"/>
        <end position="1119"/>
    </location>
</feature>
<dbReference type="SUPFAM" id="SSF56784">
    <property type="entry name" value="HAD-like"/>
    <property type="match status" value="1"/>
</dbReference>
<dbReference type="InterPro" id="IPR023298">
    <property type="entry name" value="ATPase_P-typ_TM_dom_sf"/>
</dbReference>
<dbReference type="SFLD" id="SFLDF00027">
    <property type="entry name" value="p-type_atpase"/>
    <property type="match status" value="1"/>
</dbReference>
<gene>
    <name evidence="16" type="ORF">CONCODRAFT_81279</name>
</gene>
<dbReference type="GO" id="GO:0015662">
    <property type="term" value="F:P-type ion transporter activity"/>
    <property type="evidence" value="ECO:0007669"/>
    <property type="project" value="TreeGrafter"/>
</dbReference>
<evidence type="ECO:0000256" key="7">
    <source>
        <dbReference type="ARBA" id="ARBA00022824"/>
    </source>
</evidence>
<dbReference type="GO" id="GO:0006874">
    <property type="term" value="P:intracellular calcium ion homeostasis"/>
    <property type="evidence" value="ECO:0007669"/>
    <property type="project" value="TreeGrafter"/>
</dbReference>
<dbReference type="InterPro" id="IPR023214">
    <property type="entry name" value="HAD_sf"/>
</dbReference>
<keyword evidence="14" id="KW-0732">Signal</keyword>
<dbReference type="STRING" id="796925.A0A137PDH8"/>
<dbReference type="InterPro" id="IPR006544">
    <property type="entry name" value="P-type_TPase_V"/>
</dbReference>
<dbReference type="InterPro" id="IPR018303">
    <property type="entry name" value="ATPase_P-typ_P_site"/>
</dbReference>
<dbReference type="Pfam" id="PF13246">
    <property type="entry name" value="Cation_ATPase"/>
    <property type="match status" value="1"/>
</dbReference>
<keyword evidence="3" id="KW-0813">Transport</keyword>
<sequence length="1119" mass="125100">MVGAWCLRDRLRFLFTTWLWLWAYDPYKAEYIKIIPKAHNGNGDFCKLIKAKLNSNDKLPEVSFVFQKQKFIYNTDKKKFEALSYPCDFGGILEEFQNHKGLDEAQVEKLTLKYSLNNFDIPVPSFQELFKEHAVAPFFVFQIFCVGLWCLDEFWYYSLFTLFMLVAFESTVVYQRVRTLTEFRSLSLKPFDIYVLRSNEWKLVKSDLLVPGDIISIVRSGEESAVPCDVLILSGNCIVNEAMLSGESTPLLKESIRLREGQDELDLNGVDKNHTLHGGTKVLQVTNTEACPFNAPDAGSIGYVLKTGFGTSQGELVRTMVYSTERVSANNLEALLFILFLLIFAIAAAAYVWIEGTKNNLKTRYKLVLDCILIITSVVPPELPMELSLAVNNSLVALAKEYIYCTEPFRIPFAGKVDICCFDKTGTLTSENLVVEGIAGVGKKDLKELIDPKEAPKTTENVLAAAHALAFIEESGIVGDPMEKATLEAIGWRFQDDVVHSSNGQDAIKIFRRFQFSSALKRMSTISKIANTPRDQYLIAVKGAPETIQTMLTTVPQGYEEAYKYFSRRGNRVISLAYKNISLSNTNLVEKLPREEAESGLAFAGFLIFHNPLKEDSKESIKMLNESNHRVIMITGDNALTACHVAQEVEITDHEVLIIDAKPDVDNVITLKSVDETVSVEVDTTNTNKIDQSLINKYDFCMTGPAIKILENTQLFKQLLNYTWVYARVSPSQKEYILSELKHEGLTTLMCGDGTNDVGALKQAHVGIALLDATVEDLEKIAYKARIERLTKLYEQQKQMAERFNMPTPPPPPMLAQALGLPVNQTAARTVNGRPAPQVDALSMSTQLLEELDDEVPTIKFGDASVASPFTSKLATIKSVCSIIRLGRCTLVATIQMYKILALNCLISAYSLSVLYLDGIKYGDYQATLTGFLLAICFMCISKAKPLDTLAKERPQTNIFNPYLIGSVLGQFAIHIVSLIYIVSQAKTYEVQKPVDLEGEYEPTILNSAVFIISLTLQVSTFAVNYQGRPWRESMRENTALFYGLTGCAAVAFACAIELVPELNSFFQLAPLPGDFQLKLIGGLIFDFGMAYIVEMGFKKMFGNNQPHPITQRRKKLTN</sequence>
<evidence type="ECO:0000313" key="17">
    <source>
        <dbReference type="Proteomes" id="UP000070444"/>
    </source>
</evidence>
<evidence type="ECO:0000256" key="12">
    <source>
        <dbReference type="ARBA" id="ARBA00023136"/>
    </source>
</evidence>
<evidence type="ECO:0000256" key="8">
    <source>
        <dbReference type="ARBA" id="ARBA00022840"/>
    </source>
</evidence>
<keyword evidence="11 13" id="KW-1133">Transmembrane helix</keyword>
<keyword evidence="9" id="KW-0460">Magnesium</keyword>
<dbReference type="EMBL" id="KQ964442">
    <property type="protein sequence ID" value="KXN73040.1"/>
    <property type="molecule type" value="Genomic_DNA"/>
</dbReference>
<keyword evidence="10" id="KW-1278">Translocase</keyword>
<evidence type="ECO:0000256" key="2">
    <source>
        <dbReference type="ARBA" id="ARBA00006000"/>
    </source>
</evidence>
<dbReference type="Proteomes" id="UP000070444">
    <property type="component" value="Unassembled WGS sequence"/>
</dbReference>
<protein>
    <recommendedName>
        <fullName evidence="15">P-type ATPase A domain-containing protein</fullName>
    </recommendedName>
</protein>
<dbReference type="InterPro" id="IPR059000">
    <property type="entry name" value="ATPase_P-type_domA"/>
</dbReference>
<evidence type="ECO:0000256" key="9">
    <source>
        <dbReference type="ARBA" id="ARBA00022842"/>
    </source>
</evidence>
<keyword evidence="8" id="KW-0067">ATP-binding</keyword>
<comment type="subcellular location">
    <subcellularLocation>
        <location evidence="1">Endoplasmic reticulum membrane</location>
        <topology evidence="1">Multi-pass membrane protein</topology>
    </subcellularLocation>
</comment>
<feature type="signal peptide" evidence="14">
    <location>
        <begin position="1"/>
        <end position="29"/>
    </location>
</feature>
<dbReference type="PROSITE" id="PS01229">
    <property type="entry name" value="COF_2"/>
    <property type="match status" value="1"/>
</dbReference>
<keyword evidence="5" id="KW-0479">Metal-binding</keyword>
<dbReference type="GO" id="GO:0016887">
    <property type="term" value="F:ATP hydrolysis activity"/>
    <property type="evidence" value="ECO:0007669"/>
    <property type="project" value="InterPro"/>
</dbReference>
<dbReference type="GO" id="GO:0005789">
    <property type="term" value="C:endoplasmic reticulum membrane"/>
    <property type="evidence" value="ECO:0007669"/>
    <property type="project" value="UniProtKB-SubCell"/>
</dbReference>
<evidence type="ECO:0000256" key="10">
    <source>
        <dbReference type="ARBA" id="ARBA00022967"/>
    </source>
</evidence>
<dbReference type="InterPro" id="IPR023299">
    <property type="entry name" value="ATPase_P-typ_cyto_dom_N"/>
</dbReference>
<dbReference type="GO" id="GO:0046872">
    <property type="term" value="F:metal ion binding"/>
    <property type="evidence" value="ECO:0007669"/>
    <property type="project" value="UniProtKB-KW"/>
</dbReference>
<dbReference type="Gene3D" id="2.70.150.10">
    <property type="entry name" value="Calcium-transporting ATPase, cytoplasmic transduction domain A"/>
    <property type="match status" value="1"/>
</dbReference>
<feature type="transmembrane region" description="Helical" evidence="13">
    <location>
        <begin position="1040"/>
        <end position="1060"/>
    </location>
</feature>
<dbReference type="FunFam" id="3.40.50.1000:FF:000056">
    <property type="entry name" value="Cation-transporting ATPase"/>
    <property type="match status" value="1"/>
</dbReference>
<dbReference type="NCBIfam" id="TIGR01657">
    <property type="entry name" value="P-ATPase-V"/>
    <property type="match status" value="1"/>
</dbReference>
<feature type="domain" description="P-type ATPase A" evidence="15">
    <location>
        <begin position="193"/>
        <end position="316"/>
    </location>
</feature>
<evidence type="ECO:0000259" key="15">
    <source>
        <dbReference type="Pfam" id="PF00122"/>
    </source>
</evidence>
<feature type="transmembrane region" description="Helical" evidence="13">
    <location>
        <begin position="1004"/>
        <end position="1028"/>
    </location>
</feature>
<dbReference type="PANTHER" id="PTHR45630">
    <property type="entry name" value="CATION-TRANSPORTING ATPASE-RELATED"/>
    <property type="match status" value="1"/>
</dbReference>
<evidence type="ECO:0000256" key="14">
    <source>
        <dbReference type="SAM" id="SignalP"/>
    </source>
</evidence>
<dbReference type="PRINTS" id="PR00119">
    <property type="entry name" value="CATATPASE"/>
</dbReference>
<keyword evidence="12 13" id="KW-0472">Membrane</keyword>
<dbReference type="SFLD" id="SFLDS00003">
    <property type="entry name" value="Haloacid_Dehalogenase"/>
    <property type="match status" value="1"/>
</dbReference>
<dbReference type="InterPro" id="IPR044492">
    <property type="entry name" value="P_typ_ATPase_HD_dom"/>
</dbReference>
<feature type="transmembrane region" description="Helical" evidence="13">
    <location>
        <begin position="963"/>
        <end position="984"/>
    </location>
</feature>
<name>A0A137PDH8_CONC2</name>
<feature type="transmembrane region" description="Helical" evidence="13">
    <location>
        <begin position="155"/>
        <end position="174"/>
    </location>
</feature>
<comment type="similarity">
    <text evidence="2">Belongs to the cation transport ATPase (P-type) (TC 3.A.3) family. Type V subfamily.</text>
</comment>
<evidence type="ECO:0000256" key="11">
    <source>
        <dbReference type="ARBA" id="ARBA00022989"/>
    </source>
</evidence>
<proteinExistence type="inferred from homology"/>
<feature type="transmembrane region" description="Helical" evidence="13">
    <location>
        <begin position="1080"/>
        <end position="1098"/>
    </location>
</feature>
<dbReference type="AlphaFoldDB" id="A0A137PDH8"/>
<evidence type="ECO:0000256" key="3">
    <source>
        <dbReference type="ARBA" id="ARBA00022448"/>
    </source>
</evidence>
<reference evidence="16 17" key="1">
    <citation type="journal article" date="2015" name="Genome Biol. Evol.">
        <title>Phylogenomic analyses indicate that early fungi evolved digesting cell walls of algal ancestors of land plants.</title>
        <authorList>
            <person name="Chang Y."/>
            <person name="Wang S."/>
            <person name="Sekimoto S."/>
            <person name="Aerts A.L."/>
            <person name="Choi C."/>
            <person name="Clum A."/>
            <person name="LaButti K.M."/>
            <person name="Lindquist E.A."/>
            <person name="Yee Ngan C."/>
            <person name="Ohm R.A."/>
            <person name="Salamov A.A."/>
            <person name="Grigoriev I.V."/>
            <person name="Spatafora J.W."/>
            <person name="Berbee M.L."/>
        </authorList>
    </citation>
    <scope>NUCLEOTIDE SEQUENCE [LARGE SCALE GENOMIC DNA]</scope>
    <source>
        <strain evidence="16 17">NRRL 28638</strain>
    </source>
</reference>
<organism evidence="16 17">
    <name type="scientific">Conidiobolus coronatus (strain ATCC 28846 / CBS 209.66 / NRRL 28638)</name>
    <name type="common">Delacroixia coronata</name>
    <dbReference type="NCBI Taxonomy" id="796925"/>
    <lineage>
        <taxon>Eukaryota</taxon>
        <taxon>Fungi</taxon>
        <taxon>Fungi incertae sedis</taxon>
        <taxon>Zoopagomycota</taxon>
        <taxon>Entomophthoromycotina</taxon>
        <taxon>Entomophthoromycetes</taxon>
        <taxon>Entomophthorales</taxon>
        <taxon>Ancylistaceae</taxon>
        <taxon>Conidiobolus</taxon>
    </lineage>
</organism>
<evidence type="ECO:0000256" key="1">
    <source>
        <dbReference type="ARBA" id="ARBA00004477"/>
    </source>
</evidence>
<feature type="transmembrane region" description="Helical" evidence="13">
    <location>
        <begin position="925"/>
        <end position="942"/>
    </location>
</feature>
<accession>A0A137PDH8</accession>
<evidence type="ECO:0000256" key="5">
    <source>
        <dbReference type="ARBA" id="ARBA00022723"/>
    </source>
</evidence>
<evidence type="ECO:0000256" key="6">
    <source>
        <dbReference type="ARBA" id="ARBA00022741"/>
    </source>
</evidence>
<evidence type="ECO:0000256" key="13">
    <source>
        <dbReference type="SAM" id="Phobius"/>
    </source>
</evidence>
<dbReference type="GO" id="GO:0005524">
    <property type="term" value="F:ATP binding"/>
    <property type="evidence" value="ECO:0007669"/>
    <property type="project" value="UniProtKB-KW"/>
</dbReference>
<dbReference type="CDD" id="cd07543">
    <property type="entry name" value="P-type_ATPase_cation"/>
    <property type="match status" value="1"/>
</dbReference>
<keyword evidence="17" id="KW-1185">Reference proteome</keyword>
<dbReference type="InterPro" id="IPR001757">
    <property type="entry name" value="P_typ_ATPase"/>
</dbReference>
<dbReference type="Pfam" id="PF00122">
    <property type="entry name" value="E1-E2_ATPase"/>
    <property type="match status" value="1"/>
</dbReference>